<dbReference type="PANTHER" id="PTHR30522">
    <property type="entry name" value="NUCLEOSIDE TRIPHOSPHATE PYROPHOSPHOHYDROLASE"/>
    <property type="match status" value="1"/>
</dbReference>
<proteinExistence type="predicted"/>
<dbReference type="EMBL" id="BARU01006845">
    <property type="protein sequence ID" value="GAH37699.1"/>
    <property type="molecule type" value="Genomic_DNA"/>
</dbReference>
<dbReference type="GO" id="GO:0006203">
    <property type="term" value="P:dGTP catabolic process"/>
    <property type="evidence" value="ECO:0007669"/>
    <property type="project" value="TreeGrafter"/>
</dbReference>
<organism evidence="3">
    <name type="scientific">marine sediment metagenome</name>
    <dbReference type="NCBI Taxonomy" id="412755"/>
    <lineage>
        <taxon>unclassified sequences</taxon>
        <taxon>metagenomes</taxon>
        <taxon>ecological metagenomes</taxon>
    </lineage>
</organism>
<dbReference type="InterPro" id="IPR035996">
    <property type="entry name" value="4pyrrol_Methylase_sf"/>
</dbReference>
<dbReference type="InterPro" id="IPR048015">
    <property type="entry name" value="NTP-PPase_MazG-like_N"/>
</dbReference>
<dbReference type="Pfam" id="PF03819">
    <property type="entry name" value="MazG"/>
    <property type="match status" value="1"/>
</dbReference>
<accession>X1G810</accession>
<feature type="domain" description="NTP pyrophosphohydrolase MazG-like" evidence="2">
    <location>
        <begin position="224"/>
        <end position="297"/>
    </location>
</feature>
<dbReference type="GO" id="GO:0046076">
    <property type="term" value="P:dTTP catabolic process"/>
    <property type="evidence" value="ECO:0007669"/>
    <property type="project" value="TreeGrafter"/>
</dbReference>
<dbReference type="CDD" id="cd11528">
    <property type="entry name" value="NTP-PPase_MazG_Nterm"/>
    <property type="match status" value="1"/>
</dbReference>
<dbReference type="FunFam" id="1.10.287.1080:FF:000001">
    <property type="entry name" value="Nucleoside triphosphate pyrophosphohydrolase"/>
    <property type="match status" value="1"/>
</dbReference>
<dbReference type="PANTHER" id="PTHR30522:SF0">
    <property type="entry name" value="NUCLEOSIDE TRIPHOSPHATE PYROPHOSPHOHYDROLASE"/>
    <property type="match status" value="1"/>
</dbReference>
<dbReference type="GO" id="GO:0008168">
    <property type="term" value="F:methyltransferase activity"/>
    <property type="evidence" value="ECO:0007669"/>
    <property type="project" value="InterPro"/>
</dbReference>
<evidence type="ECO:0000259" key="2">
    <source>
        <dbReference type="Pfam" id="PF03819"/>
    </source>
</evidence>
<sequence>EIYLRTRMHPTVAGFPVGLRVHSFDHLYEEGASFEEVYENIVDTVISLGQRESGVVYGVPGHPFVAEATSPEIVRRAEESGIPFTVIEGLSFLESLFSLLGIDPFPQTTLVDALELIIGHHPPFPPNAPAVIAQIHSPSVASDLKITLMGVYPDQHQVKLVHGAGTNNALIESMGLYEIDRNQNIGLLTALYLPPLESGTSFEVFQEIVAHLRAPDGCPWDRDQTHQSLRSYLLEETYEVLAALDSADQDALREELGDLLLQVVLHAQIASEYGEFSMGDVLLGIHDKLIRRHPHVFGDLDLDDKQKVLENWEKIKITEREQDENKASGVLEGVSQALPALVQAEAYQERVNRVGFDWLNIQGVFDKIEEELTEVKEAVSPVDQEAEIGDLLFAVVNLARWIKIDAESALRSANVRFRERFEDLEST</sequence>
<reference evidence="3" key="1">
    <citation type="journal article" date="2014" name="Front. Microbiol.">
        <title>High frequency of phylogenetically diverse reductive dehalogenase-homologous genes in deep subseafloor sedimentary metagenomes.</title>
        <authorList>
            <person name="Kawai M."/>
            <person name="Futagami T."/>
            <person name="Toyoda A."/>
            <person name="Takaki Y."/>
            <person name="Nishi S."/>
            <person name="Hori S."/>
            <person name="Arai W."/>
            <person name="Tsubouchi T."/>
            <person name="Morono Y."/>
            <person name="Uchiyama I."/>
            <person name="Ito T."/>
            <person name="Fujiyama A."/>
            <person name="Inagaki F."/>
            <person name="Takami H."/>
        </authorList>
    </citation>
    <scope>NUCLEOTIDE SEQUENCE</scope>
    <source>
        <strain evidence="3">Expedition CK06-06</strain>
    </source>
</reference>
<dbReference type="SUPFAM" id="SSF101386">
    <property type="entry name" value="all-alpha NTP pyrophosphatases"/>
    <property type="match status" value="2"/>
</dbReference>
<dbReference type="NCBIfam" id="TIGR00444">
    <property type="entry name" value="mazG"/>
    <property type="match status" value="1"/>
</dbReference>
<feature type="domain" description="Tetrapyrrole methylase" evidence="1">
    <location>
        <begin position="24"/>
        <end position="178"/>
    </location>
</feature>
<dbReference type="InterPro" id="IPR000878">
    <property type="entry name" value="4pyrrol_Mease"/>
</dbReference>
<feature type="non-terminal residue" evidence="3">
    <location>
        <position position="1"/>
    </location>
</feature>
<protein>
    <recommendedName>
        <fullName evidence="4">NTP pyrophosphohydrolase MazG putative catalytic core domain-containing protein</fullName>
    </recommendedName>
</protein>
<dbReference type="InterPro" id="IPR011551">
    <property type="entry name" value="NTP_PyrPHydrolase_MazG"/>
</dbReference>
<dbReference type="GO" id="GO:0046052">
    <property type="term" value="P:UTP catabolic process"/>
    <property type="evidence" value="ECO:0007669"/>
    <property type="project" value="TreeGrafter"/>
</dbReference>
<dbReference type="Pfam" id="PF00590">
    <property type="entry name" value="TP_methylase"/>
    <property type="match status" value="1"/>
</dbReference>
<dbReference type="GO" id="GO:0047429">
    <property type="term" value="F:nucleoside triphosphate diphosphatase activity"/>
    <property type="evidence" value="ECO:0007669"/>
    <property type="project" value="InterPro"/>
</dbReference>
<dbReference type="SUPFAM" id="SSF53790">
    <property type="entry name" value="Tetrapyrrole methylase"/>
    <property type="match status" value="1"/>
</dbReference>
<dbReference type="GO" id="GO:0046047">
    <property type="term" value="P:TTP catabolic process"/>
    <property type="evidence" value="ECO:0007669"/>
    <property type="project" value="TreeGrafter"/>
</dbReference>
<gene>
    <name evidence="3" type="ORF">S03H2_13482</name>
</gene>
<dbReference type="NCBIfam" id="NF007113">
    <property type="entry name" value="PRK09562.1"/>
    <property type="match status" value="1"/>
</dbReference>
<dbReference type="AlphaFoldDB" id="X1G810"/>
<evidence type="ECO:0000313" key="3">
    <source>
        <dbReference type="EMBL" id="GAH37699.1"/>
    </source>
</evidence>
<evidence type="ECO:0008006" key="4">
    <source>
        <dbReference type="Google" id="ProtNLM"/>
    </source>
</evidence>
<name>X1G810_9ZZZZ</name>
<dbReference type="GO" id="GO:0046081">
    <property type="term" value="P:dUTP catabolic process"/>
    <property type="evidence" value="ECO:0007669"/>
    <property type="project" value="TreeGrafter"/>
</dbReference>
<dbReference type="InterPro" id="IPR004518">
    <property type="entry name" value="MazG-like_dom"/>
</dbReference>
<dbReference type="GO" id="GO:0046061">
    <property type="term" value="P:dATP catabolic process"/>
    <property type="evidence" value="ECO:0007669"/>
    <property type="project" value="TreeGrafter"/>
</dbReference>
<dbReference type="Gene3D" id="1.10.287.1080">
    <property type="entry name" value="MazG-like"/>
    <property type="match status" value="2"/>
</dbReference>
<dbReference type="InterPro" id="IPR048011">
    <property type="entry name" value="NTP-PPase_MazG-like_C"/>
</dbReference>
<evidence type="ECO:0000259" key="1">
    <source>
        <dbReference type="Pfam" id="PF00590"/>
    </source>
</evidence>
<dbReference type="InterPro" id="IPR035013">
    <property type="entry name" value="YabN_N"/>
</dbReference>
<dbReference type="CDD" id="cd11529">
    <property type="entry name" value="NTP-PPase_MazG_Cterm"/>
    <property type="match status" value="1"/>
</dbReference>
<comment type="caution">
    <text evidence="3">The sequence shown here is derived from an EMBL/GenBank/DDBJ whole genome shotgun (WGS) entry which is preliminary data.</text>
</comment>
<feature type="non-terminal residue" evidence="3">
    <location>
        <position position="427"/>
    </location>
</feature>
<dbReference type="CDD" id="cd11723">
    <property type="entry name" value="YabN_N_like"/>
    <property type="match status" value="1"/>
</dbReference>
<dbReference type="GO" id="GO:0006950">
    <property type="term" value="P:response to stress"/>
    <property type="evidence" value="ECO:0007669"/>
    <property type="project" value="UniProtKB-ARBA"/>
</dbReference>